<comment type="function">
    <text evidence="3">Required for rescue of stalled ribosomes mediated by trans-translation. Binds to transfer-messenger RNA (tmRNA), required for stable association of tmRNA with ribosomes. tmRNA and SmpB together mimic tRNA shape, replacing the anticodon stem-loop with SmpB. tmRNA is encoded by the ssrA gene; the 2 termini fold to resemble tRNA(Ala) and it encodes a 'tag peptide', a short internal open reading frame. During trans-translation Ala-aminoacylated tmRNA acts like a tRNA, entering the A-site of stalled ribosomes, displacing the stalled mRNA. The ribosome then switches to translate the ORF on the tmRNA; the nascent peptide is terminated with the 'tag peptide' encoded by the tmRNA and targeted for degradation. The ribosome is freed to recommence translation, which seems to be the essential function of trans-translation.</text>
</comment>
<keyword evidence="6" id="KW-1185">Reference proteome</keyword>
<dbReference type="Gene3D" id="2.40.280.10">
    <property type="match status" value="1"/>
</dbReference>
<dbReference type="PANTHER" id="PTHR30308">
    <property type="entry name" value="TMRNA-BINDING COMPONENT OF TRANS-TRANSLATION TAGGING COMPLEX"/>
    <property type="match status" value="1"/>
</dbReference>
<dbReference type="Proteomes" id="UP000199397">
    <property type="component" value="Unassembled WGS sequence"/>
</dbReference>
<dbReference type="InterPro" id="IPR000037">
    <property type="entry name" value="SsrA-bd_prot"/>
</dbReference>
<gene>
    <name evidence="3" type="primary">smpB</name>
    <name evidence="5" type="ORF">SAMN05660964_01358</name>
</gene>
<dbReference type="AlphaFoldDB" id="A0A1H4A7B8"/>
<dbReference type="Pfam" id="PF01668">
    <property type="entry name" value="SmpB"/>
    <property type="match status" value="1"/>
</dbReference>
<dbReference type="InterPro" id="IPR023620">
    <property type="entry name" value="SmpB"/>
</dbReference>
<evidence type="ECO:0000313" key="5">
    <source>
        <dbReference type="EMBL" id="SEA32023.1"/>
    </source>
</evidence>
<dbReference type="CDD" id="cd09294">
    <property type="entry name" value="SmpB"/>
    <property type="match status" value="1"/>
</dbReference>
<dbReference type="HAMAP" id="MF_00023">
    <property type="entry name" value="SmpB"/>
    <property type="match status" value="1"/>
</dbReference>
<reference evidence="5 6" key="1">
    <citation type="submission" date="2016-10" db="EMBL/GenBank/DDBJ databases">
        <authorList>
            <person name="de Groot N.N."/>
        </authorList>
    </citation>
    <scope>NUCLEOTIDE SEQUENCE [LARGE SCALE GENOMIC DNA]</scope>
    <source>
        <strain evidence="5 6">DSM 21228</strain>
    </source>
</reference>
<dbReference type="NCBIfam" id="NF003843">
    <property type="entry name" value="PRK05422.1"/>
    <property type="match status" value="1"/>
</dbReference>
<evidence type="ECO:0000256" key="3">
    <source>
        <dbReference type="HAMAP-Rule" id="MF_00023"/>
    </source>
</evidence>
<comment type="similarity">
    <text evidence="3">Belongs to the SmpB family.</text>
</comment>
<comment type="subcellular location">
    <subcellularLocation>
        <location evidence="3">Cytoplasm</location>
    </subcellularLocation>
    <text evidence="3">The tmRNA-SmpB complex associates with stalled 70S ribosomes.</text>
</comment>
<dbReference type="InterPro" id="IPR020081">
    <property type="entry name" value="SsrA-bd_prot_CS"/>
</dbReference>
<dbReference type="PROSITE" id="PS01317">
    <property type="entry name" value="SSRP"/>
    <property type="match status" value="1"/>
</dbReference>
<feature type="region of interest" description="Disordered" evidence="4">
    <location>
        <begin position="138"/>
        <end position="167"/>
    </location>
</feature>
<organism evidence="5 6">
    <name type="scientific">Thiothrix caldifontis</name>
    <dbReference type="NCBI Taxonomy" id="525918"/>
    <lineage>
        <taxon>Bacteria</taxon>
        <taxon>Pseudomonadati</taxon>
        <taxon>Pseudomonadota</taxon>
        <taxon>Gammaproteobacteria</taxon>
        <taxon>Thiotrichales</taxon>
        <taxon>Thiotrichaceae</taxon>
        <taxon>Thiothrix</taxon>
    </lineage>
</organism>
<keyword evidence="1 3" id="KW-0963">Cytoplasm</keyword>
<keyword evidence="2 3" id="KW-0694">RNA-binding</keyword>
<evidence type="ECO:0000313" key="6">
    <source>
        <dbReference type="Proteomes" id="UP000199397"/>
    </source>
</evidence>
<proteinExistence type="inferred from homology"/>
<name>A0A1H4A7B8_9GAMM</name>
<feature type="compositionally biased region" description="Basic and acidic residues" evidence="4">
    <location>
        <begin position="143"/>
        <end position="167"/>
    </location>
</feature>
<evidence type="ECO:0000256" key="2">
    <source>
        <dbReference type="ARBA" id="ARBA00022884"/>
    </source>
</evidence>
<dbReference type="PANTHER" id="PTHR30308:SF2">
    <property type="entry name" value="SSRA-BINDING PROTEIN"/>
    <property type="match status" value="1"/>
</dbReference>
<protein>
    <recommendedName>
        <fullName evidence="3">SsrA-binding protein</fullName>
    </recommendedName>
    <alternativeName>
        <fullName evidence="3">Small protein B</fullName>
    </alternativeName>
</protein>
<evidence type="ECO:0000256" key="4">
    <source>
        <dbReference type="SAM" id="MobiDB-lite"/>
    </source>
</evidence>
<accession>A0A1H4A7B8</accession>
<sequence length="167" mass="19164">MAIITLMAKATTKKKSAPGNKTIALNKQARHDYYIEQTFEAGLVLQGWEVKSLRAGRIQLKESYVILEKGEVFLFGAHISALLSASTHIIPDSLRTRKLLLHDTEIVKLNNAVDRKGYTVVPLAMYWKNNRVKVEIGLAKGKQQHDKRDSEKERDWGREKERLMKRH</sequence>
<dbReference type="SUPFAM" id="SSF74982">
    <property type="entry name" value="Small protein B (SmpB)"/>
    <property type="match status" value="1"/>
</dbReference>
<dbReference type="STRING" id="525918.SAMN05660964_01358"/>
<dbReference type="NCBIfam" id="TIGR00086">
    <property type="entry name" value="smpB"/>
    <property type="match status" value="1"/>
</dbReference>
<dbReference type="GO" id="GO:0070930">
    <property type="term" value="P:trans-translation-dependent protein tagging"/>
    <property type="evidence" value="ECO:0007669"/>
    <property type="project" value="TreeGrafter"/>
</dbReference>
<dbReference type="EMBL" id="FNQP01000006">
    <property type="protein sequence ID" value="SEA32023.1"/>
    <property type="molecule type" value="Genomic_DNA"/>
</dbReference>
<dbReference type="GO" id="GO:0003723">
    <property type="term" value="F:RNA binding"/>
    <property type="evidence" value="ECO:0007669"/>
    <property type="project" value="UniProtKB-UniRule"/>
</dbReference>
<dbReference type="GO" id="GO:0005829">
    <property type="term" value="C:cytosol"/>
    <property type="evidence" value="ECO:0007669"/>
    <property type="project" value="TreeGrafter"/>
</dbReference>
<evidence type="ECO:0000256" key="1">
    <source>
        <dbReference type="ARBA" id="ARBA00022490"/>
    </source>
</evidence>
<dbReference type="GO" id="GO:0070929">
    <property type="term" value="P:trans-translation"/>
    <property type="evidence" value="ECO:0007669"/>
    <property type="project" value="UniProtKB-UniRule"/>
</dbReference>